<evidence type="ECO:0000256" key="6">
    <source>
        <dbReference type="HAMAP-Rule" id="MF_00006"/>
    </source>
</evidence>
<dbReference type="PRINTS" id="PR00149">
    <property type="entry name" value="FUMRATELYASE"/>
</dbReference>
<dbReference type="SUPFAM" id="SSF48557">
    <property type="entry name" value="L-aspartase-like"/>
    <property type="match status" value="1"/>
</dbReference>
<accession>A0A936Z7B2</accession>
<comment type="pathway">
    <text evidence="2 6">Amino-acid biosynthesis; L-arginine biosynthesis; L-arginine from L-ornithine and carbamoyl phosphate: step 3/3.</text>
</comment>
<keyword evidence="10" id="KW-1185">Reference proteome</keyword>
<evidence type="ECO:0000313" key="9">
    <source>
        <dbReference type="EMBL" id="MBL0403751.1"/>
    </source>
</evidence>
<keyword evidence="5 6" id="KW-0456">Lyase</keyword>
<keyword evidence="6" id="KW-0963">Cytoplasm</keyword>
<keyword evidence="6" id="KW-0028">Amino-acid biosynthesis</keyword>
<dbReference type="CDD" id="cd01359">
    <property type="entry name" value="Argininosuccinate_lyase"/>
    <property type="match status" value="1"/>
</dbReference>
<proteinExistence type="inferred from homology"/>
<dbReference type="GO" id="GO:0005829">
    <property type="term" value="C:cytosol"/>
    <property type="evidence" value="ECO:0007669"/>
    <property type="project" value="TreeGrafter"/>
</dbReference>
<dbReference type="GO" id="GO:0042450">
    <property type="term" value="P:L-arginine biosynthetic process via ornithine"/>
    <property type="evidence" value="ECO:0007669"/>
    <property type="project" value="UniProtKB-UniRule"/>
</dbReference>
<dbReference type="Gene3D" id="1.20.200.10">
    <property type="entry name" value="Fumarase/aspartase (Central domain)"/>
    <property type="match status" value="1"/>
</dbReference>
<comment type="caution">
    <text evidence="9">The sequence shown here is derived from an EMBL/GenBank/DDBJ whole genome shotgun (WGS) entry which is preliminary data.</text>
</comment>
<dbReference type="HAMAP" id="MF_00006">
    <property type="entry name" value="Arg_succ_lyase"/>
    <property type="match status" value="1"/>
</dbReference>
<dbReference type="Gene3D" id="1.10.40.30">
    <property type="entry name" value="Fumarase/aspartase (C-terminal domain)"/>
    <property type="match status" value="1"/>
</dbReference>
<evidence type="ECO:0000256" key="2">
    <source>
        <dbReference type="ARBA" id="ARBA00004941"/>
    </source>
</evidence>
<evidence type="ECO:0000259" key="7">
    <source>
        <dbReference type="Pfam" id="PF00206"/>
    </source>
</evidence>
<dbReference type="EMBL" id="JAEQMY010000007">
    <property type="protein sequence ID" value="MBL0403751.1"/>
    <property type="molecule type" value="Genomic_DNA"/>
</dbReference>
<dbReference type="PANTHER" id="PTHR43814">
    <property type="entry name" value="ARGININOSUCCINATE LYASE"/>
    <property type="match status" value="1"/>
</dbReference>
<dbReference type="PANTHER" id="PTHR43814:SF1">
    <property type="entry name" value="ARGININOSUCCINATE LYASE"/>
    <property type="match status" value="1"/>
</dbReference>
<dbReference type="GO" id="GO:0004056">
    <property type="term" value="F:argininosuccinate lyase activity"/>
    <property type="evidence" value="ECO:0007669"/>
    <property type="project" value="UniProtKB-UniRule"/>
</dbReference>
<protein>
    <recommendedName>
        <fullName evidence="3 6">Argininosuccinate lyase</fullName>
        <shortName evidence="6">ASAL</shortName>
        <ecNumber evidence="3 6">4.3.2.1</ecNumber>
    </recommendedName>
    <alternativeName>
        <fullName evidence="6">Arginosuccinase</fullName>
    </alternativeName>
</protein>
<comment type="catalytic activity">
    <reaction evidence="1 6">
        <text>2-(N(omega)-L-arginino)succinate = fumarate + L-arginine</text>
        <dbReference type="Rhea" id="RHEA:24020"/>
        <dbReference type="ChEBI" id="CHEBI:29806"/>
        <dbReference type="ChEBI" id="CHEBI:32682"/>
        <dbReference type="ChEBI" id="CHEBI:57472"/>
        <dbReference type="EC" id="4.3.2.1"/>
    </reaction>
</comment>
<dbReference type="InterPro" id="IPR009049">
    <property type="entry name" value="Argininosuccinate_lyase"/>
</dbReference>
<feature type="domain" description="Fumarate lyase N-terminal" evidence="7">
    <location>
        <begin position="47"/>
        <end position="312"/>
    </location>
</feature>
<dbReference type="Proteomes" id="UP000605848">
    <property type="component" value="Unassembled WGS sequence"/>
</dbReference>
<sequence>MAQDQAAPPVVSLRERVKSPPAETMVESYYAPAVAAGIRFQFEPEVKIHLAHALMLAERKIVDRSDVAQIVATLMALRQTGVSALTIDYRQEDLYSYIERFLVERLGPATGGRLHTGRSRNDMHTTSWRLALRARILDLMNTVLRLRSTLLAHAETHIDTVMPGYTHTQHAQPISFGYYLLSAADLVERDFRRLAGALSCCDRSPLGSGALSTTGFPIDRDMTSRLLGFAGLVEVGYDGVAIRDDVHETIAAVAILMTGISRVATDLQSWNTMEYGFIELDDAYSSVSSIMPQKKNPQALEHVKAVAAIAIGALNTVLACSKNTALADVNDGVSAPNVPALEAIERVIRSLLVFDGALSSLKVHADVMRRSAEVGFGTATELADIIVRETGMSFRMAHNVVGRVVRETIEAGRIATDITTADLDAASQALFGHALGISDGSVRTALDPAENLKTRTVTGGPAPERMLDMLARRRARLEHDTEETDQVLRRIADADAQLEAQARQLIADMGLPVQPQIAR</sequence>
<gene>
    <name evidence="6 9" type="primary">argH</name>
    <name evidence="9" type="ORF">JKG68_07230</name>
</gene>
<comment type="subcellular location">
    <subcellularLocation>
        <location evidence="6">Cytoplasm</location>
    </subcellularLocation>
</comment>
<comment type="similarity">
    <text evidence="6">Belongs to the lyase 1 family. Argininosuccinate lyase subfamily.</text>
</comment>
<dbReference type="AlphaFoldDB" id="A0A936Z7B2"/>
<evidence type="ECO:0000313" key="10">
    <source>
        <dbReference type="Proteomes" id="UP000605848"/>
    </source>
</evidence>
<evidence type="ECO:0000256" key="1">
    <source>
        <dbReference type="ARBA" id="ARBA00000985"/>
    </source>
</evidence>
<evidence type="ECO:0000256" key="5">
    <source>
        <dbReference type="ARBA" id="ARBA00023239"/>
    </source>
</evidence>
<name>A0A936Z7B2_9HYPH</name>
<evidence type="ECO:0000256" key="4">
    <source>
        <dbReference type="ARBA" id="ARBA00022571"/>
    </source>
</evidence>
<dbReference type="PRINTS" id="PR00145">
    <property type="entry name" value="ARGSUCLYASE"/>
</dbReference>
<dbReference type="InterPro" id="IPR000362">
    <property type="entry name" value="Fumarate_lyase_fam"/>
</dbReference>
<evidence type="ECO:0000259" key="8">
    <source>
        <dbReference type="Pfam" id="PF14698"/>
    </source>
</evidence>
<dbReference type="Pfam" id="PF14698">
    <property type="entry name" value="ASL_C2"/>
    <property type="match status" value="1"/>
</dbReference>
<dbReference type="InterPro" id="IPR024083">
    <property type="entry name" value="Fumarase/histidase_N"/>
</dbReference>
<dbReference type="NCBIfam" id="TIGR00838">
    <property type="entry name" value="argH"/>
    <property type="match status" value="1"/>
</dbReference>
<feature type="domain" description="Argininosuccinate lyase C-terminal" evidence="8">
    <location>
        <begin position="377"/>
        <end position="450"/>
    </location>
</feature>
<dbReference type="EC" id="4.3.2.1" evidence="3 6"/>
<keyword evidence="4 6" id="KW-0055">Arginine biosynthesis</keyword>
<organism evidence="9 10">
    <name type="scientific">Microvirga aerilata</name>
    <dbReference type="NCBI Taxonomy" id="670292"/>
    <lineage>
        <taxon>Bacteria</taxon>
        <taxon>Pseudomonadati</taxon>
        <taxon>Pseudomonadota</taxon>
        <taxon>Alphaproteobacteria</taxon>
        <taxon>Hyphomicrobiales</taxon>
        <taxon>Methylobacteriaceae</taxon>
        <taxon>Microvirga</taxon>
    </lineage>
</organism>
<dbReference type="Gene3D" id="1.10.275.10">
    <property type="entry name" value="Fumarase/aspartase (N-terminal domain)"/>
    <property type="match status" value="1"/>
</dbReference>
<reference evidence="9" key="1">
    <citation type="submission" date="2021-01" db="EMBL/GenBank/DDBJ databases">
        <title>Microvirga sp.</title>
        <authorList>
            <person name="Kim M.K."/>
        </authorList>
    </citation>
    <scope>NUCLEOTIDE SEQUENCE</scope>
    <source>
        <strain evidence="9">5420S-16</strain>
    </source>
</reference>
<dbReference type="InterPro" id="IPR029419">
    <property type="entry name" value="Arg_succ_lyase_C"/>
</dbReference>
<dbReference type="RefSeq" id="WP_202057450.1">
    <property type="nucleotide sequence ID" value="NZ_JAEQMY010000007.1"/>
</dbReference>
<dbReference type="InterPro" id="IPR022761">
    <property type="entry name" value="Fumarate_lyase_N"/>
</dbReference>
<evidence type="ECO:0000256" key="3">
    <source>
        <dbReference type="ARBA" id="ARBA00012338"/>
    </source>
</evidence>
<dbReference type="InterPro" id="IPR008948">
    <property type="entry name" value="L-Aspartase-like"/>
</dbReference>
<dbReference type="Pfam" id="PF00206">
    <property type="entry name" value="Lyase_1"/>
    <property type="match status" value="1"/>
</dbReference>